<dbReference type="Proteomes" id="UP001155040">
    <property type="component" value="Unassembled WGS sequence"/>
</dbReference>
<accession>A0A9X2ZBM4</accession>
<dbReference type="InterPro" id="IPR036237">
    <property type="entry name" value="Xyl_isomerase-like_sf"/>
</dbReference>
<dbReference type="SUPFAM" id="SSF51658">
    <property type="entry name" value="Xylose isomerase-like"/>
    <property type="match status" value="1"/>
</dbReference>
<name>A0A9X2ZBM4_9BACT</name>
<feature type="domain" description="Xylose isomerase-like TIM barrel" evidence="1">
    <location>
        <begin position="2"/>
        <end position="157"/>
    </location>
</feature>
<comment type="caution">
    <text evidence="2">The sequence shown here is derived from an EMBL/GenBank/DDBJ whole genome shotgun (WGS) entry which is preliminary data.</text>
</comment>
<dbReference type="EMBL" id="JANUBF010000006">
    <property type="protein sequence ID" value="MCS4036219.1"/>
    <property type="molecule type" value="Genomic_DNA"/>
</dbReference>
<dbReference type="Pfam" id="PF01261">
    <property type="entry name" value="AP_endonuc_2"/>
    <property type="match status" value="1"/>
</dbReference>
<organism evidence="2 3">
    <name type="scientific">Salinibacter ruber</name>
    <dbReference type="NCBI Taxonomy" id="146919"/>
    <lineage>
        <taxon>Bacteria</taxon>
        <taxon>Pseudomonadati</taxon>
        <taxon>Rhodothermota</taxon>
        <taxon>Rhodothermia</taxon>
        <taxon>Rhodothermales</taxon>
        <taxon>Salinibacteraceae</taxon>
        <taxon>Salinibacter</taxon>
    </lineage>
</organism>
<dbReference type="Gene3D" id="3.20.20.150">
    <property type="entry name" value="Divalent-metal-dependent TIM barrel enzymes"/>
    <property type="match status" value="1"/>
</dbReference>
<dbReference type="GO" id="GO:0016853">
    <property type="term" value="F:isomerase activity"/>
    <property type="evidence" value="ECO:0007669"/>
    <property type="project" value="UniProtKB-KW"/>
</dbReference>
<evidence type="ECO:0000259" key="1">
    <source>
        <dbReference type="Pfam" id="PF01261"/>
    </source>
</evidence>
<reference evidence="2" key="1">
    <citation type="submission" date="2022-08" db="EMBL/GenBank/DDBJ databases">
        <title>Genomic Encyclopedia of Type Strains, Phase V (KMG-V): Genome sequencing to study the core and pangenomes of soil and plant-associated prokaryotes.</title>
        <authorList>
            <person name="Whitman W."/>
        </authorList>
    </citation>
    <scope>NUCLEOTIDE SEQUENCE</scope>
    <source>
        <strain evidence="2">SP3012</strain>
    </source>
</reference>
<evidence type="ECO:0000313" key="3">
    <source>
        <dbReference type="Proteomes" id="UP001155040"/>
    </source>
</evidence>
<dbReference type="InterPro" id="IPR013022">
    <property type="entry name" value="Xyl_isomerase-like_TIM-brl"/>
</dbReference>
<keyword evidence="2" id="KW-0413">Isomerase</keyword>
<evidence type="ECO:0000313" key="2">
    <source>
        <dbReference type="EMBL" id="MCS4036219.1"/>
    </source>
</evidence>
<dbReference type="PANTHER" id="PTHR12110:SF53">
    <property type="entry name" value="BLR5974 PROTEIN"/>
    <property type="match status" value="1"/>
</dbReference>
<proteinExistence type="predicted"/>
<dbReference type="PANTHER" id="PTHR12110">
    <property type="entry name" value="HYDROXYPYRUVATE ISOMERASE"/>
    <property type="match status" value="1"/>
</dbReference>
<protein>
    <submittedName>
        <fullName evidence="2">Sugar phosphate isomerase/epimerase</fullName>
    </submittedName>
</protein>
<gene>
    <name evidence="2" type="ORF">GGQ01_001274</name>
</gene>
<dbReference type="InterPro" id="IPR050312">
    <property type="entry name" value="IolE/XylAMocC-like"/>
</dbReference>
<sequence length="172" mass="19023">MLGCHSIRVNAETMGEGAPAEQQKRAADGLRRLTEFAAERDINVLVENHGGLSSDGEWLAGVMNEVGHERCGTLPDFGNWQIREGTSYDPYEGVRDLMPHTQAISAKAYGFDDRGREATLDYTKLMSIVLDAGYRGHVGIEYEGDGLSERAGIRATKQLLMNVRDQLESEYT</sequence>
<dbReference type="AlphaFoldDB" id="A0A9X2ZBM4"/>